<keyword evidence="8" id="KW-1185">Reference proteome</keyword>
<evidence type="ECO:0000313" key="7">
    <source>
        <dbReference type="Ensembl" id="ENSSVLP00005032630.1"/>
    </source>
</evidence>
<evidence type="ECO:0000256" key="5">
    <source>
        <dbReference type="ARBA" id="ARBA00034525"/>
    </source>
</evidence>
<dbReference type="PANTHER" id="PTHR14017">
    <property type="entry name" value="LYSINE-SPECIFIC DEMETHYLASE"/>
    <property type="match status" value="1"/>
</dbReference>
<dbReference type="InterPro" id="IPR051630">
    <property type="entry name" value="Corepressor-Demethylase"/>
</dbReference>
<dbReference type="EC" id="1.14.11.68" evidence="5"/>
<accession>A0A8D2JTD6</accession>
<dbReference type="GeneTree" id="ENSGT00940000155202"/>
<dbReference type="GO" id="GO:0000978">
    <property type="term" value="F:RNA polymerase II cis-regulatory region sequence-specific DNA binding"/>
    <property type="evidence" value="ECO:0007669"/>
    <property type="project" value="TreeGrafter"/>
</dbReference>
<name>A0A8D2JTD6_SCIVU</name>
<proteinExistence type="inferred from homology"/>
<evidence type="ECO:0000256" key="4">
    <source>
        <dbReference type="ARBA" id="ARBA00034483"/>
    </source>
</evidence>
<comment type="cofactor">
    <cofactor evidence="1">
        <name>L-ascorbate</name>
        <dbReference type="ChEBI" id="CHEBI:38290"/>
    </cofactor>
</comment>
<comment type="catalytic activity">
    <reaction evidence="6">
        <text>N(6),N(6),N(6)-trimethyl-L-lysyl(27)-[histone H3] + 2 2-oxoglutarate + 2 O2 = N(6)-methyl-L-lysyl(27)-[histone H3] + 2 formaldehyde + 2 succinate + 2 CO2</text>
        <dbReference type="Rhea" id="RHEA:60224"/>
        <dbReference type="Rhea" id="RHEA-COMP:15535"/>
        <dbReference type="Rhea" id="RHEA-COMP:15544"/>
        <dbReference type="ChEBI" id="CHEBI:15379"/>
        <dbReference type="ChEBI" id="CHEBI:16526"/>
        <dbReference type="ChEBI" id="CHEBI:16810"/>
        <dbReference type="ChEBI" id="CHEBI:16842"/>
        <dbReference type="ChEBI" id="CHEBI:30031"/>
        <dbReference type="ChEBI" id="CHEBI:61929"/>
        <dbReference type="ChEBI" id="CHEBI:61961"/>
        <dbReference type="EC" id="1.14.11.68"/>
    </reaction>
</comment>
<dbReference type="GO" id="GO:0031490">
    <property type="term" value="F:chromatin DNA binding"/>
    <property type="evidence" value="ECO:0007669"/>
    <property type="project" value="TreeGrafter"/>
</dbReference>
<dbReference type="AlphaFoldDB" id="A0A8D2JTD6"/>
<dbReference type="GO" id="GO:0007507">
    <property type="term" value="P:heart development"/>
    <property type="evidence" value="ECO:0007669"/>
    <property type="project" value="TreeGrafter"/>
</dbReference>
<dbReference type="PANTHER" id="PTHR14017:SF25">
    <property type="entry name" value="HISTONE DEMETHYLASE UTY"/>
    <property type="match status" value="1"/>
</dbReference>
<dbReference type="Proteomes" id="UP000694564">
    <property type="component" value="Chromosome Y"/>
</dbReference>
<protein>
    <recommendedName>
        <fullName evidence="5">[histone H3]-trimethyl-L-lysine(27) demethylase</fullName>
        <ecNumber evidence="5">1.14.11.68</ecNumber>
    </recommendedName>
</protein>
<evidence type="ECO:0000256" key="2">
    <source>
        <dbReference type="ARBA" id="ARBA00004123"/>
    </source>
</evidence>
<sequence length="123" mass="13341">MKACRLSLATAAAAFSDEEKKMAAEKASGESEEGSLALTVEERETLGGLDSRLFGFLNIREDGARMKTLLGKAVHCYESLILKAEGKVESDFFCQLGHFNLLLEDYSKGNGHVHGLLRASLSC</sequence>
<comment type="similarity">
    <text evidence="4">Belongs to the UTX family.</text>
</comment>
<evidence type="ECO:0000256" key="3">
    <source>
        <dbReference type="ARBA" id="ARBA00023242"/>
    </source>
</evidence>
<dbReference type="Ensembl" id="ENSSVLT00005036186.1">
    <property type="protein sequence ID" value="ENSSVLP00005032630.1"/>
    <property type="gene ID" value="ENSSVLG00005025570.1"/>
</dbReference>
<evidence type="ECO:0000256" key="1">
    <source>
        <dbReference type="ARBA" id="ARBA00001961"/>
    </source>
</evidence>
<evidence type="ECO:0000256" key="6">
    <source>
        <dbReference type="ARBA" id="ARBA00048695"/>
    </source>
</evidence>
<reference evidence="7" key="1">
    <citation type="submission" date="2025-08" db="UniProtKB">
        <authorList>
            <consortium name="Ensembl"/>
        </authorList>
    </citation>
    <scope>IDENTIFICATION</scope>
</reference>
<keyword evidence="3" id="KW-0539">Nucleus</keyword>
<evidence type="ECO:0000313" key="8">
    <source>
        <dbReference type="Proteomes" id="UP000694564"/>
    </source>
</evidence>
<organism evidence="7 8">
    <name type="scientific">Sciurus vulgaris</name>
    <name type="common">Eurasian red squirrel</name>
    <dbReference type="NCBI Taxonomy" id="55149"/>
    <lineage>
        <taxon>Eukaryota</taxon>
        <taxon>Metazoa</taxon>
        <taxon>Chordata</taxon>
        <taxon>Craniata</taxon>
        <taxon>Vertebrata</taxon>
        <taxon>Euteleostomi</taxon>
        <taxon>Mammalia</taxon>
        <taxon>Eutheria</taxon>
        <taxon>Euarchontoglires</taxon>
        <taxon>Glires</taxon>
        <taxon>Rodentia</taxon>
        <taxon>Sciuromorpha</taxon>
        <taxon>Sciuridae</taxon>
        <taxon>Sciurinae</taxon>
        <taxon>Sciurini</taxon>
        <taxon>Sciurus</taxon>
    </lineage>
</organism>
<dbReference type="GO" id="GO:0071558">
    <property type="term" value="F:histone H3K27me2/H3K27me3 demethylase activity"/>
    <property type="evidence" value="ECO:0007669"/>
    <property type="project" value="UniProtKB-EC"/>
</dbReference>
<comment type="subcellular location">
    <subcellularLocation>
        <location evidence="2">Nucleus</location>
    </subcellularLocation>
</comment>
<dbReference type="GO" id="GO:0044666">
    <property type="term" value="C:MLL3/4 complex"/>
    <property type="evidence" value="ECO:0007669"/>
    <property type="project" value="TreeGrafter"/>
</dbReference>
<reference evidence="7" key="2">
    <citation type="submission" date="2025-09" db="UniProtKB">
        <authorList>
            <consortium name="Ensembl"/>
        </authorList>
    </citation>
    <scope>IDENTIFICATION</scope>
</reference>
<dbReference type="GO" id="GO:0010468">
    <property type="term" value="P:regulation of gene expression"/>
    <property type="evidence" value="ECO:0007669"/>
    <property type="project" value="TreeGrafter"/>
</dbReference>